<dbReference type="RefSeq" id="WP_179667962.1">
    <property type="nucleotide sequence ID" value="NZ_JACCFP010000001.1"/>
</dbReference>
<dbReference type="InterPro" id="IPR050356">
    <property type="entry name" value="SulA_CellDiv_inhibitor"/>
</dbReference>
<comment type="caution">
    <text evidence="5">The sequence shown here is derived from an EMBL/GenBank/DDBJ whole genome shotgun (WGS) entry which is preliminary data.</text>
</comment>
<dbReference type="PROSITE" id="PS50173">
    <property type="entry name" value="UMUC"/>
    <property type="match status" value="1"/>
</dbReference>
<dbReference type="EMBL" id="JACCFP010000001">
    <property type="protein sequence ID" value="NYJ01481.1"/>
    <property type="molecule type" value="Genomic_DNA"/>
</dbReference>
<organism evidence="5 6">
    <name type="scientific">Nocardioides thalensis</name>
    <dbReference type="NCBI Taxonomy" id="1914755"/>
    <lineage>
        <taxon>Bacteria</taxon>
        <taxon>Bacillati</taxon>
        <taxon>Actinomycetota</taxon>
        <taxon>Actinomycetes</taxon>
        <taxon>Propionibacteriales</taxon>
        <taxon>Nocardioidaceae</taxon>
        <taxon>Nocardioides</taxon>
    </lineage>
</organism>
<comment type="similarity">
    <text evidence="1">Belongs to the DNA polymerase type-Y family.</text>
</comment>
<feature type="domain" description="UmuC" evidence="4">
    <location>
        <begin position="32"/>
        <end position="188"/>
    </location>
</feature>
<protein>
    <submittedName>
        <fullName evidence="5">Protein ImuB</fullName>
    </submittedName>
</protein>
<dbReference type="SUPFAM" id="SSF56672">
    <property type="entry name" value="DNA/RNA polymerases"/>
    <property type="match status" value="1"/>
</dbReference>
<dbReference type="PANTHER" id="PTHR35369">
    <property type="entry name" value="BLR3025 PROTEIN-RELATED"/>
    <property type="match status" value="1"/>
</dbReference>
<comment type="function">
    <text evidence="3">Poorly processive, error-prone DNA polymerase involved in untargeted mutagenesis. Copies undamaged DNA at stalled replication forks, which arise in vivo from mismatched or misaligned primer ends. These misaligned primers can be extended by PolIV. Exhibits no 3'-5' exonuclease (proofreading) activity. May be involved in translesional synthesis, in conjunction with the beta clamp from PolIII.</text>
</comment>
<dbReference type="AlphaFoldDB" id="A0A853C2S3"/>
<evidence type="ECO:0000313" key="6">
    <source>
        <dbReference type="Proteomes" id="UP000530424"/>
    </source>
</evidence>
<dbReference type="GO" id="GO:0006281">
    <property type="term" value="P:DNA repair"/>
    <property type="evidence" value="ECO:0007669"/>
    <property type="project" value="InterPro"/>
</dbReference>
<proteinExistence type="inferred from homology"/>
<evidence type="ECO:0000256" key="1">
    <source>
        <dbReference type="ARBA" id="ARBA00010945"/>
    </source>
</evidence>
<keyword evidence="6" id="KW-1185">Reference proteome</keyword>
<sequence>MRTLVVWCPDWPVVAALAEAAEGGAAVEPGAPAAVLANNVVEVCNGPARAEGVRRGQRRRDAQARCPELLLLPANPDRDARSFEPVLTMVEEHRPGVAPIRPGLLALPAPGRYFASGGVSGEEAAAALLAEVLVGAGVWDCRFGVADDLFTAEQASKQALPQGCVVVERGGAPAFLAPLPVGVLADDGQQGRDLADLLRRLGLPTLGDLARLSAAEMTDRFGSYGALVHRRVTGRAEERLASRTPPPELTCEIAFEPPLESAEAVTFSVRTTAERFVAGLADRQLVATSVRIEAECDGVVTSARTWLHPRCFTSRDLVDRVHWQLQAGMPTSGLRSRKDAGTIGAPVERIRFLPDTVEPAGDHADGLWGGGADEAVVRGVARVQAMVGYDAVRVPVLQGGRGARDRQAMVPWGERAVGLRPLEQPWPGRIPGPAPARVFSSPPAAEVVDESGRPVAVTERGVVTGEPWRFRARGARPDLPWQPVASWAGPWPVDEGWWLAAEPDAEHGRSARFQVVGVDGRAWLMRWRATGWEVEAGYD</sequence>
<dbReference type="Pfam" id="PF00817">
    <property type="entry name" value="IMS"/>
    <property type="match status" value="1"/>
</dbReference>
<dbReference type="CDD" id="cd03468">
    <property type="entry name" value="PolY_like"/>
    <property type="match status" value="1"/>
</dbReference>
<dbReference type="Gene3D" id="3.40.1170.60">
    <property type="match status" value="1"/>
</dbReference>
<keyword evidence="2" id="KW-0227">DNA damage</keyword>
<evidence type="ECO:0000256" key="2">
    <source>
        <dbReference type="ARBA" id="ARBA00022763"/>
    </source>
</evidence>
<dbReference type="PANTHER" id="PTHR35369:SF2">
    <property type="entry name" value="BLR3025 PROTEIN"/>
    <property type="match status" value="1"/>
</dbReference>
<evidence type="ECO:0000259" key="4">
    <source>
        <dbReference type="PROSITE" id="PS50173"/>
    </source>
</evidence>
<dbReference type="Gene3D" id="3.30.70.270">
    <property type="match status" value="1"/>
</dbReference>
<dbReference type="InterPro" id="IPR043502">
    <property type="entry name" value="DNA/RNA_pol_sf"/>
</dbReference>
<evidence type="ECO:0000256" key="3">
    <source>
        <dbReference type="ARBA" id="ARBA00025589"/>
    </source>
</evidence>
<dbReference type="InterPro" id="IPR043128">
    <property type="entry name" value="Rev_trsase/Diguanyl_cyclase"/>
</dbReference>
<dbReference type="InterPro" id="IPR001126">
    <property type="entry name" value="UmuC"/>
</dbReference>
<name>A0A853C2S3_9ACTN</name>
<accession>A0A853C2S3</accession>
<evidence type="ECO:0000313" key="5">
    <source>
        <dbReference type="EMBL" id="NYJ01481.1"/>
    </source>
</evidence>
<dbReference type="Proteomes" id="UP000530424">
    <property type="component" value="Unassembled WGS sequence"/>
</dbReference>
<reference evidence="5 6" key="1">
    <citation type="submission" date="2020-07" db="EMBL/GenBank/DDBJ databases">
        <title>Sequencing the genomes of 1000 actinobacteria strains.</title>
        <authorList>
            <person name="Klenk H.-P."/>
        </authorList>
    </citation>
    <scope>NUCLEOTIDE SEQUENCE [LARGE SCALE GENOMIC DNA]</scope>
    <source>
        <strain evidence="5 6">DSM 103833</strain>
    </source>
</reference>
<gene>
    <name evidence="5" type="ORF">HNR19_002179</name>
</gene>